<comment type="caution">
    <text evidence="2">The sequence shown here is derived from an EMBL/GenBank/DDBJ whole genome shotgun (WGS) entry which is preliminary data.</text>
</comment>
<feature type="compositionally biased region" description="Basic residues" evidence="1">
    <location>
        <begin position="244"/>
        <end position="265"/>
    </location>
</feature>
<dbReference type="Proteomes" id="UP000295818">
    <property type="component" value="Unassembled WGS sequence"/>
</dbReference>
<reference evidence="2 3" key="1">
    <citation type="journal article" date="2015" name="Stand. Genomic Sci.">
        <title>Genomic Encyclopedia of Bacterial and Archaeal Type Strains, Phase III: the genomes of soil and plant-associated and newly described type strains.</title>
        <authorList>
            <person name="Whitman W.B."/>
            <person name="Woyke T."/>
            <person name="Klenk H.P."/>
            <person name="Zhou Y."/>
            <person name="Lilburn T.G."/>
            <person name="Beck B.J."/>
            <person name="De Vos P."/>
            <person name="Vandamme P."/>
            <person name="Eisen J.A."/>
            <person name="Garrity G."/>
            <person name="Hugenholtz P."/>
            <person name="Kyrpides N.C."/>
        </authorList>
    </citation>
    <scope>NUCLEOTIDE SEQUENCE [LARGE SCALE GENOMIC DNA]</scope>
    <source>
        <strain evidence="2 3">VKM Ac-2538</strain>
    </source>
</reference>
<organism evidence="2 3">
    <name type="scientific">Kribbella orskensis</name>
    <dbReference type="NCBI Taxonomy" id="2512216"/>
    <lineage>
        <taxon>Bacteria</taxon>
        <taxon>Bacillati</taxon>
        <taxon>Actinomycetota</taxon>
        <taxon>Actinomycetes</taxon>
        <taxon>Propionibacteriales</taxon>
        <taxon>Kribbellaceae</taxon>
        <taxon>Kribbella</taxon>
    </lineage>
</organism>
<protein>
    <submittedName>
        <fullName evidence="2">Uncharacterized protein</fullName>
    </submittedName>
</protein>
<gene>
    <name evidence="2" type="ORF">EV644_101638</name>
</gene>
<feature type="compositionally biased region" description="Low complexity" evidence="1">
    <location>
        <begin position="150"/>
        <end position="161"/>
    </location>
</feature>
<evidence type="ECO:0000313" key="3">
    <source>
        <dbReference type="Proteomes" id="UP000295818"/>
    </source>
</evidence>
<feature type="compositionally biased region" description="Basic and acidic residues" evidence="1">
    <location>
        <begin position="195"/>
        <end position="214"/>
    </location>
</feature>
<keyword evidence="3" id="KW-1185">Reference proteome</keyword>
<proteinExistence type="predicted"/>
<dbReference type="EMBL" id="SLWM01000001">
    <property type="protein sequence ID" value="TCO31995.1"/>
    <property type="molecule type" value="Genomic_DNA"/>
</dbReference>
<name>A0ABY2BUS0_9ACTN</name>
<accession>A0ABY2BUS0</accession>
<evidence type="ECO:0000313" key="2">
    <source>
        <dbReference type="EMBL" id="TCO31995.1"/>
    </source>
</evidence>
<feature type="compositionally biased region" description="Polar residues" evidence="1">
    <location>
        <begin position="136"/>
        <end position="145"/>
    </location>
</feature>
<feature type="region of interest" description="Disordered" evidence="1">
    <location>
        <begin position="129"/>
        <end position="279"/>
    </location>
</feature>
<sequence length="279" mass="30993">MLPGLSGRPRTVASPLRCVQTPRTALRRPFCAPQVFDRLSDRNRVIFQLTWADIAQNEGEPASYLGRSGYSCPGQRRRALWVRSRPRAATESSLRLAESDGDVDRSGELKAAGCCRSFTPLTCCSLPKRQAATPMSPATQSTTLTRQDDSLAATSSAASSARDGATQGHAMAAPTTELRRSGVYPRDVGQSARPEAIERTNRQKREFDARELRQNRASQSLPIRRWSRSRRNGETGAPPAANQARRRSGRPSTARQHRRGRRPRRSRPDAPWTPRTAHR</sequence>
<evidence type="ECO:0000256" key="1">
    <source>
        <dbReference type="SAM" id="MobiDB-lite"/>
    </source>
</evidence>